<keyword evidence="1" id="KW-0489">Methyltransferase</keyword>
<dbReference type="SUPFAM" id="SSF53335">
    <property type="entry name" value="S-adenosyl-L-methionine-dependent methyltransferases"/>
    <property type="match status" value="1"/>
</dbReference>
<evidence type="ECO:0000313" key="1">
    <source>
        <dbReference type="EMBL" id="KKA22137.1"/>
    </source>
</evidence>
<name>A0A0F4YV48_RASE3</name>
<reference evidence="1 2" key="1">
    <citation type="submission" date="2015-04" db="EMBL/GenBank/DDBJ databases">
        <authorList>
            <person name="Heijne W.H."/>
            <person name="Fedorova N.D."/>
            <person name="Nierman W.C."/>
            <person name="Vollebregt A.W."/>
            <person name="Zhao Z."/>
            <person name="Wu L."/>
            <person name="Kumar M."/>
            <person name="Stam H."/>
            <person name="van den Berg M.A."/>
            <person name="Pel H.J."/>
        </authorList>
    </citation>
    <scope>NUCLEOTIDE SEQUENCE [LARGE SCALE GENOMIC DNA]</scope>
    <source>
        <strain evidence="1 2">CBS 393.64</strain>
    </source>
</reference>
<dbReference type="Gene3D" id="3.40.50.150">
    <property type="entry name" value="Vaccinia Virus protein VP39"/>
    <property type="match status" value="1"/>
</dbReference>
<protein>
    <submittedName>
        <fullName evidence="1">TAM domain methyltransferase</fullName>
    </submittedName>
</protein>
<comment type="caution">
    <text evidence="1">The sequence shown here is derived from an EMBL/GenBank/DDBJ whole genome shotgun (WGS) entry which is preliminary data.</text>
</comment>
<dbReference type="PANTHER" id="PTHR43591">
    <property type="entry name" value="METHYLTRANSFERASE"/>
    <property type="match status" value="1"/>
</dbReference>
<proteinExistence type="predicted"/>
<keyword evidence="1" id="KW-0808">Transferase</keyword>
<evidence type="ECO:0000313" key="2">
    <source>
        <dbReference type="Proteomes" id="UP000053958"/>
    </source>
</evidence>
<organism evidence="1 2">
    <name type="scientific">Rasamsonia emersonii (strain ATCC 16479 / CBS 393.64 / IMI 116815)</name>
    <dbReference type="NCBI Taxonomy" id="1408163"/>
    <lineage>
        <taxon>Eukaryota</taxon>
        <taxon>Fungi</taxon>
        <taxon>Dikarya</taxon>
        <taxon>Ascomycota</taxon>
        <taxon>Pezizomycotina</taxon>
        <taxon>Eurotiomycetes</taxon>
        <taxon>Eurotiomycetidae</taxon>
        <taxon>Eurotiales</taxon>
        <taxon>Trichocomaceae</taxon>
        <taxon>Rasamsonia</taxon>
    </lineage>
</organism>
<sequence>MPENPSSRSGLEVDLEHQKLQVTHSHLVRDSQNGRRYHAFREGAYTLMKFSEYPSAQIIGTDLSPIQPQWVPPNCTFEIDDYETEWVYTRPFDFIHGRELAGFVADYGRLFSRAFKHLKPGGYFEIQTVNPTVFSDDDSLEKAKNLRHWVAEMHKASEQFGKSMTVVETWKDELIKAGFEDVHREVIKFPIGPWAKDKKLKEIGKYHQAQVIDAIGSYTPALFTRILGYTREEAEVLCVAVRNEIRDRTLHLYQEAHFVYGRKPEAKS</sequence>
<dbReference type="RefSeq" id="XP_013328749.1">
    <property type="nucleotide sequence ID" value="XM_013473295.1"/>
</dbReference>
<dbReference type="PANTHER" id="PTHR43591:SF31">
    <property type="entry name" value="LAEA-LIKE, PUTATIVE (AFU_ORTHOLOGUE AFUA_8G01930)-RELATED"/>
    <property type="match status" value="1"/>
</dbReference>
<dbReference type="GO" id="GO:0032259">
    <property type="term" value="P:methylation"/>
    <property type="evidence" value="ECO:0007669"/>
    <property type="project" value="UniProtKB-KW"/>
</dbReference>
<dbReference type="CDD" id="cd02440">
    <property type="entry name" value="AdoMet_MTases"/>
    <property type="match status" value="1"/>
</dbReference>
<dbReference type="Pfam" id="PF13489">
    <property type="entry name" value="Methyltransf_23"/>
    <property type="match status" value="1"/>
</dbReference>
<dbReference type="Proteomes" id="UP000053958">
    <property type="component" value="Unassembled WGS sequence"/>
</dbReference>
<dbReference type="EMBL" id="LASV01000156">
    <property type="protein sequence ID" value="KKA22137.1"/>
    <property type="molecule type" value="Genomic_DNA"/>
</dbReference>
<accession>A0A0F4YV48</accession>
<gene>
    <name evidence="1" type="ORF">T310_3821</name>
</gene>
<dbReference type="GO" id="GO:0008168">
    <property type="term" value="F:methyltransferase activity"/>
    <property type="evidence" value="ECO:0007669"/>
    <property type="project" value="UniProtKB-KW"/>
</dbReference>
<keyword evidence="2" id="KW-1185">Reference proteome</keyword>
<dbReference type="InterPro" id="IPR029063">
    <property type="entry name" value="SAM-dependent_MTases_sf"/>
</dbReference>
<dbReference type="AlphaFoldDB" id="A0A0F4YV48"/>
<dbReference type="OrthoDB" id="2013972at2759"/>
<dbReference type="STRING" id="1408163.A0A0F4YV48"/>
<dbReference type="GeneID" id="25316170"/>